<dbReference type="Proteomes" id="UP001497382">
    <property type="component" value="Unassembled WGS sequence"/>
</dbReference>
<reference evidence="2 3" key="1">
    <citation type="submission" date="2024-04" db="EMBL/GenBank/DDBJ databases">
        <authorList>
            <person name="Rising A."/>
            <person name="Reimegard J."/>
            <person name="Sonavane S."/>
            <person name="Akerstrom W."/>
            <person name="Nylinder S."/>
            <person name="Hedman E."/>
            <person name="Kallberg Y."/>
        </authorList>
    </citation>
    <scope>NUCLEOTIDE SEQUENCE [LARGE SCALE GENOMIC DNA]</scope>
</reference>
<evidence type="ECO:0000313" key="2">
    <source>
        <dbReference type="EMBL" id="CAL1277206.1"/>
    </source>
</evidence>
<feature type="non-terminal residue" evidence="2">
    <location>
        <position position="80"/>
    </location>
</feature>
<feature type="region of interest" description="Disordered" evidence="1">
    <location>
        <begin position="1"/>
        <end position="56"/>
    </location>
</feature>
<proteinExistence type="predicted"/>
<feature type="region of interest" description="Disordered" evidence="1">
    <location>
        <begin position="61"/>
        <end position="80"/>
    </location>
</feature>
<gene>
    <name evidence="2" type="ORF">LARSCL_LOCUS9085</name>
</gene>
<evidence type="ECO:0000256" key="1">
    <source>
        <dbReference type="SAM" id="MobiDB-lite"/>
    </source>
</evidence>
<keyword evidence="3" id="KW-1185">Reference proteome</keyword>
<feature type="non-terminal residue" evidence="2">
    <location>
        <position position="1"/>
    </location>
</feature>
<name>A0AAV2A0T3_9ARAC</name>
<dbReference type="EMBL" id="CAXIEN010000100">
    <property type="protein sequence ID" value="CAL1277206.1"/>
    <property type="molecule type" value="Genomic_DNA"/>
</dbReference>
<sequence>SRILSSLDYEKQTTTDTTVSSECSKPILDVNEMRESPSVHECSSENMPDTTVSSECSKPMLDPNEMCESPSVHECSSENM</sequence>
<evidence type="ECO:0000313" key="3">
    <source>
        <dbReference type="Proteomes" id="UP001497382"/>
    </source>
</evidence>
<feature type="compositionally biased region" description="Polar residues" evidence="1">
    <location>
        <begin position="44"/>
        <end position="56"/>
    </location>
</feature>
<dbReference type="AlphaFoldDB" id="A0AAV2A0T3"/>
<protein>
    <submittedName>
        <fullName evidence="2">Uncharacterized protein</fullName>
    </submittedName>
</protein>
<feature type="compositionally biased region" description="Polar residues" evidence="1">
    <location>
        <begin position="14"/>
        <end position="23"/>
    </location>
</feature>
<accession>A0AAV2A0T3</accession>
<comment type="caution">
    <text evidence="2">The sequence shown here is derived from an EMBL/GenBank/DDBJ whole genome shotgun (WGS) entry which is preliminary data.</text>
</comment>
<organism evidence="2 3">
    <name type="scientific">Larinioides sclopetarius</name>
    <dbReference type="NCBI Taxonomy" id="280406"/>
    <lineage>
        <taxon>Eukaryota</taxon>
        <taxon>Metazoa</taxon>
        <taxon>Ecdysozoa</taxon>
        <taxon>Arthropoda</taxon>
        <taxon>Chelicerata</taxon>
        <taxon>Arachnida</taxon>
        <taxon>Araneae</taxon>
        <taxon>Araneomorphae</taxon>
        <taxon>Entelegynae</taxon>
        <taxon>Araneoidea</taxon>
        <taxon>Araneidae</taxon>
        <taxon>Larinioides</taxon>
    </lineage>
</organism>